<dbReference type="AlphaFoldDB" id="A0A0E2H309"/>
<protein>
    <submittedName>
        <fullName evidence="1">Uncharacterized protein</fullName>
    </submittedName>
</protein>
<sequence length="102" mass="11506">METGLFDKNGTPINVGDRTRLVLEDGEVREFEVCFKTVQRTTIKTLRGFEPDSVDVSITGIFFCWKGNDLLPCVDENGVSDVEKMEVIKRMSGREAASRLFN</sequence>
<dbReference type="RefSeq" id="WP_002594614.1">
    <property type="nucleotide sequence ID" value="NZ_KB850991.1"/>
</dbReference>
<dbReference type="HOGENOM" id="CLU_2272479_0_0_9"/>
<name>A0A0E2H309_9FIRM</name>
<gene>
    <name evidence="1" type="ORF">HMPREF1090_05092</name>
</gene>
<comment type="caution">
    <text evidence="1">The sequence shown here is derived from an EMBL/GenBank/DDBJ whole genome shotgun (WGS) entry which is preliminary data.</text>
</comment>
<reference evidence="1 2" key="1">
    <citation type="submission" date="2013-01" db="EMBL/GenBank/DDBJ databases">
        <title>The Genome Sequence of Clostridium clostridioforme 90A8.</title>
        <authorList>
            <consortium name="The Broad Institute Genome Sequencing Platform"/>
            <person name="Earl A."/>
            <person name="Ward D."/>
            <person name="Feldgarden M."/>
            <person name="Gevers D."/>
            <person name="Courvalin P."/>
            <person name="Lambert T."/>
            <person name="Walker B."/>
            <person name="Young S.K."/>
            <person name="Zeng Q."/>
            <person name="Gargeya S."/>
            <person name="Fitzgerald M."/>
            <person name="Haas B."/>
            <person name="Abouelleil A."/>
            <person name="Alvarado L."/>
            <person name="Arachchi H.M."/>
            <person name="Berlin A.M."/>
            <person name="Chapman S.B."/>
            <person name="Dewar J."/>
            <person name="Goldberg J."/>
            <person name="Griggs A."/>
            <person name="Gujja S."/>
            <person name="Hansen M."/>
            <person name="Howarth C."/>
            <person name="Imamovic A."/>
            <person name="Larimer J."/>
            <person name="McCowan C."/>
            <person name="Murphy C."/>
            <person name="Neiman D."/>
            <person name="Pearson M."/>
            <person name="Priest M."/>
            <person name="Roberts A."/>
            <person name="Saif S."/>
            <person name="Shea T."/>
            <person name="Sisk P."/>
            <person name="Sykes S."/>
            <person name="Wortman J."/>
            <person name="Nusbaum C."/>
            <person name="Birren B."/>
        </authorList>
    </citation>
    <scope>NUCLEOTIDE SEQUENCE [LARGE SCALE GENOMIC DNA]</scope>
    <source>
        <strain evidence="1 2">90A8</strain>
    </source>
</reference>
<proteinExistence type="predicted"/>
<dbReference type="Proteomes" id="UP000013085">
    <property type="component" value="Unassembled WGS sequence"/>
</dbReference>
<accession>A0A0E2H309</accession>
<organism evidence="1 2">
    <name type="scientific">[Clostridium] clostridioforme 90A8</name>
    <dbReference type="NCBI Taxonomy" id="999408"/>
    <lineage>
        <taxon>Bacteria</taxon>
        <taxon>Bacillati</taxon>
        <taxon>Bacillota</taxon>
        <taxon>Clostridia</taxon>
        <taxon>Lachnospirales</taxon>
        <taxon>Lachnospiraceae</taxon>
        <taxon>Enterocloster</taxon>
    </lineage>
</organism>
<evidence type="ECO:0000313" key="1">
    <source>
        <dbReference type="EMBL" id="ENZ08098.1"/>
    </source>
</evidence>
<evidence type="ECO:0000313" key="2">
    <source>
        <dbReference type="Proteomes" id="UP000013085"/>
    </source>
</evidence>
<dbReference type="PATRIC" id="fig|999408.3.peg.5479"/>
<dbReference type="EMBL" id="AGYR01000064">
    <property type="protein sequence ID" value="ENZ08098.1"/>
    <property type="molecule type" value="Genomic_DNA"/>
</dbReference>